<feature type="transmembrane region" description="Helical" evidence="1">
    <location>
        <begin position="80"/>
        <end position="101"/>
    </location>
</feature>
<feature type="transmembrane region" description="Helical" evidence="1">
    <location>
        <begin position="38"/>
        <end position="59"/>
    </location>
</feature>
<dbReference type="GO" id="GO:0009389">
    <property type="term" value="F:dimethyl sulfoxide reductase activity"/>
    <property type="evidence" value="ECO:0007669"/>
    <property type="project" value="TreeGrafter"/>
</dbReference>
<keyword evidence="1" id="KW-0472">Membrane</keyword>
<protein>
    <submittedName>
        <fullName evidence="2">DMSO reductase anchor subunit (DmsC)</fullName>
    </submittedName>
</protein>
<feature type="transmembrane region" description="Helical" evidence="1">
    <location>
        <begin position="257"/>
        <end position="276"/>
    </location>
</feature>
<dbReference type="InterPro" id="IPR007059">
    <property type="entry name" value="DmsC"/>
</dbReference>
<reference evidence="2" key="1">
    <citation type="submission" date="2016-10" db="EMBL/GenBank/DDBJ databases">
        <title>Sequence of Gallionella enrichment culture.</title>
        <authorList>
            <person name="Poehlein A."/>
            <person name="Muehling M."/>
            <person name="Daniel R."/>
        </authorList>
    </citation>
    <scope>NUCLEOTIDE SEQUENCE</scope>
</reference>
<evidence type="ECO:0000313" key="2">
    <source>
        <dbReference type="EMBL" id="OIQ75669.1"/>
    </source>
</evidence>
<gene>
    <name evidence="2" type="ORF">GALL_426640</name>
</gene>
<evidence type="ECO:0000256" key="1">
    <source>
        <dbReference type="SAM" id="Phobius"/>
    </source>
</evidence>
<dbReference type="PANTHER" id="PTHR38095">
    <property type="entry name" value="ANAEROBIC DIMETHYL SULFOXIDE REDUCTASE CHAIN YNFH"/>
    <property type="match status" value="1"/>
</dbReference>
<dbReference type="GO" id="GO:0005886">
    <property type="term" value="C:plasma membrane"/>
    <property type="evidence" value="ECO:0007669"/>
    <property type="project" value="TreeGrafter"/>
</dbReference>
<feature type="transmembrane region" description="Helical" evidence="1">
    <location>
        <begin position="161"/>
        <end position="178"/>
    </location>
</feature>
<feature type="transmembrane region" description="Helical" evidence="1">
    <location>
        <begin position="107"/>
        <end position="126"/>
    </location>
</feature>
<keyword evidence="1" id="KW-1133">Transmembrane helix</keyword>
<dbReference type="GO" id="GO:0019645">
    <property type="term" value="P:anaerobic electron transport chain"/>
    <property type="evidence" value="ECO:0007669"/>
    <property type="project" value="InterPro"/>
</dbReference>
<organism evidence="2">
    <name type="scientific">mine drainage metagenome</name>
    <dbReference type="NCBI Taxonomy" id="410659"/>
    <lineage>
        <taxon>unclassified sequences</taxon>
        <taxon>metagenomes</taxon>
        <taxon>ecological metagenomes</taxon>
    </lineage>
</organism>
<feature type="transmembrane region" description="Helical" evidence="1">
    <location>
        <begin position="138"/>
        <end position="155"/>
    </location>
</feature>
<comment type="caution">
    <text evidence="2">The sequence shown here is derived from an EMBL/GenBank/DDBJ whole genome shotgun (WGS) entry which is preliminary data.</text>
</comment>
<dbReference type="PANTHER" id="PTHR38095:SF1">
    <property type="entry name" value="ANAEROBIC DIMETHYL SULFOXIDE REDUCTASE CHAIN YNFH"/>
    <property type="match status" value="1"/>
</dbReference>
<dbReference type="Pfam" id="PF04976">
    <property type="entry name" value="DmsC"/>
    <property type="match status" value="1"/>
</dbReference>
<accession>A0A1J5QI44</accession>
<proteinExistence type="predicted"/>
<feature type="transmembrane region" description="Helical" evidence="1">
    <location>
        <begin position="232"/>
        <end position="251"/>
    </location>
</feature>
<dbReference type="EMBL" id="MLJW01002092">
    <property type="protein sequence ID" value="OIQ75669.1"/>
    <property type="molecule type" value="Genomic_DNA"/>
</dbReference>
<sequence length="291" mass="31327">MHPASSVIVFTVLSGLGLGFLAFLGIGAITPIGLHAFILYGLGYGLTVIGLLASTFHLGNPQRAWRAFSQWRTSWLSREGVASVLTLLLMAPAAIGAVFFNFPVETFGFPAALLAILTVFATSMIYAQLKTVPRWNHWTTPALFLTFALTGGAMLSAHTKLAVVLCGVLGLLEIFSFLQGDGRFAARGSTMETATGLGKIGKVRMFEPPHTGSNYLMREMIHKVGRKHSQRLRVIAVVFSALLPAIVLLVLPVTFAAIGLAVVLHLIGAFAARWLFFAEAEHVVGLYYGAR</sequence>
<keyword evidence="1" id="KW-0812">Transmembrane</keyword>
<feature type="transmembrane region" description="Helical" evidence="1">
    <location>
        <begin position="7"/>
        <end position="32"/>
    </location>
</feature>
<dbReference type="GO" id="GO:0009390">
    <property type="term" value="C:dimethyl sulfoxide reductase complex"/>
    <property type="evidence" value="ECO:0007669"/>
    <property type="project" value="TreeGrafter"/>
</dbReference>
<name>A0A1J5QI44_9ZZZZ</name>
<dbReference type="AlphaFoldDB" id="A0A1J5QI44"/>